<feature type="chain" id="PRO_5046945465" description="Flagellar protein FliL" evidence="1">
    <location>
        <begin position="22"/>
        <end position="149"/>
    </location>
</feature>
<proteinExistence type="predicted"/>
<reference evidence="2 3" key="1">
    <citation type="submission" date="2024-01" db="EMBL/GenBank/DDBJ databases">
        <title>Hyphobacterium bacterium isolated from marine sediment.</title>
        <authorList>
            <person name="Zhao S."/>
        </authorList>
    </citation>
    <scope>NUCLEOTIDE SEQUENCE [LARGE SCALE GENOMIC DNA]</scope>
    <source>
        <strain evidence="2 3">Y60-23</strain>
    </source>
</reference>
<gene>
    <name evidence="2" type="ORF">V0U35_00655</name>
</gene>
<evidence type="ECO:0008006" key="4">
    <source>
        <dbReference type="Google" id="ProtNLM"/>
    </source>
</evidence>
<evidence type="ECO:0000313" key="2">
    <source>
        <dbReference type="EMBL" id="MEE2565174.1"/>
    </source>
</evidence>
<keyword evidence="3" id="KW-1185">Reference proteome</keyword>
<comment type="caution">
    <text evidence="2">The sequence shown here is derived from an EMBL/GenBank/DDBJ whole genome shotgun (WGS) entry which is preliminary data.</text>
</comment>
<protein>
    <recommendedName>
        <fullName evidence="4">Flagellar protein FliL</fullName>
    </recommendedName>
</protein>
<feature type="signal peptide" evidence="1">
    <location>
        <begin position="1"/>
        <end position="21"/>
    </location>
</feature>
<dbReference type="Proteomes" id="UP001310692">
    <property type="component" value="Unassembled WGS sequence"/>
</dbReference>
<name>A0ABU7LUD8_9PROT</name>
<evidence type="ECO:0000256" key="1">
    <source>
        <dbReference type="SAM" id="SignalP"/>
    </source>
</evidence>
<dbReference type="RefSeq" id="WP_330194713.1">
    <property type="nucleotide sequence ID" value="NZ_JAZDRO010000001.1"/>
</dbReference>
<dbReference type="EMBL" id="JAZDRO010000001">
    <property type="protein sequence ID" value="MEE2565174.1"/>
    <property type="molecule type" value="Genomic_DNA"/>
</dbReference>
<organism evidence="2 3">
    <name type="scientific">Hyphobacterium marinum</name>
    <dbReference type="NCBI Taxonomy" id="3116574"/>
    <lineage>
        <taxon>Bacteria</taxon>
        <taxon>Pseudomonadati</taxon>
        <taxon>Pseudomonadota</taxon>
        <taxon>Alphaproteobacteria</taxon>
        <taxon>Maricaulales</taxon>
        <taxon>Maricaulaceae</taxon>
        <taxon>Hyphobacterium</taxon>
    </lineage>
</organism>
<evidence type="ECO:0000313" key="3">
    <source>
        <dbReference type="Proteomes" id="UP001310692"/>
    </source>
</evidence>
<sequence length="149" mass="16084">MTRLILILLTAMLAATPAAFAAPPSGGDGHGSGGGDSERRRMITSSEGYVPLSPLTASVHADYRIRGVLQIEAGLEIPDSRLRARAQRLMPRLRDAYVAALSRYAGANYRYGDVPDTDRISLVMQETTDEILGQDGADFLLGMVIIHDQ</sequence>
<accession>A0ABU7LUD8</accession>
<keyword evidence="1" id="KW-0732">Signal</keyword>